<dbReference type="InterPro" id="IPR001436">
    <property type="entry name" value="Alpha-crystallin/sHSP_animal"/>
</dbReference>
<evidence type="ECO:0000313" key="5">
    <source>
        <dbReference type="EMBL" id="PIO69839.1"/>
    </source>
</evidence>
<dbReference type="GO" id="GO:0051082">
    <property type="term" value="F:unfolded protein binding"/>
    <property type="evidence" value="ECO:0007669"/>
    <property type="project" value="TreeGrafter"/>
</dbReference>
<keyword evidence="6" id="KW-1185">Reference proteome</keyword>
<dbReference type="GO" id="GO:0009408">
    <property type="term" value="P:response to heat"/>
    <property type="evidence" value="ECO:0007669"/>
    <property type="project" value="TreeGrafter"/>
</dbReference>
<dbReference type="GO" id="GO:0042026">
    <property type="term" value="P:protein refolding"/>
    <property type="evidence" value="ECO:0007669"/>
    <property type="project" value="TreeGrafter"/>
</dbReference>
<dbReference type="EMBL" id="KZ346496">
    <property type="protein sequence ID" value="PIO69839.1"/>
    <property type="molecule type" value="Genomic_DNA"/>
</dbReference>
<sequence>MDLCVMPSLMNRIMYDTMRDFDRFERSFFPYWLEADHSVLHVANETQQIVDDDKKFAVSLDVSQFRPEELSVHLEGRELTVEGKQEHKTENGAIHRSFTRKWLLPENVDLASVRTQLDDKGHLSVEAPKNAEGQEKKTIPIMAAPAAPHKN</sequence>
<accession>A0A2G9UHW3</accession>
<name>A0A2G9UHW3_TELCI</name>
<dbReference type="Pfam" id="PF00011">
    <property type="entry name" value="HSP20"/>
    <property type="match status" value="1"/>
</dbReference>
<evidence type="ECO:0000256" key="2">
    <source>
        <dbReference type="RuleBase" id="RU003616"/>
    </source>
</evidence>
<feature type="domain" description="SHSP" evidence="4">
    <location>
        <begin position="38"/>
        <end position="144"/>
    </location>
</feature>
<dbReference type="CDD" id="cd06526">
    <property type="entry name" value="metazoan_ACD"/>
    <property type="match status" value="1"/>
</dbReference>
<evidence type="ECO:0000256" key="1">
    <source>
        <dbReference type="PROSITE-ProRule" id="PRU00285"/>
    </source>
</evidence>
<organism evidence="5 6">
    <name type="scientific">Teladorsagia circumcincta</name>
    <name type="common">Brown stomach worm</name>
    <name type="synonym">Ostertagia circumcincta</name>
    <dbReference type="NCBI Taxonomy" id="45464"/>
    <lineage>
        <taxon>Eukaryota</taxon>
        <taxon>Metazoa</taxon>
        <taxon>Ecdysozoa</taxon>
        <taxon>Nematoda</taxon>
        <taxon>Chromadorea</taxon>
        <taxon>Rhabditida</taxon>
        <taxon>Rhabditina</taxon>
        <taxon>Rhabditomorpha</taxon>
        <taxon>Strongyloidea</taxon>
        <taxon>Trichostrongylidae</taxon>
        <taxon>Teladorsagia</taxon>
    </lineage>
</organism>
<dbReference type="OrthoDB" id="1431247at2759"/>
<dbReference type="PANTHER" id="PTHR45640">
    <property type="entry name" value="HEAT SHOCK PROTEIN HSP-12.2-RELATED"/>
    <property type="match status" value="1"/>
</dbReference>
<dbReference type="PROSITE" id="PS01031">
    <property type="entry name" value="SHSP"/>
    <property type="match status" value="1"/>
</dbReference>
<dbReference type="GO" id="GO:0036498">
    <property type="term" value="P:IRE1-mediated unfolded protein response"/>
    <property type="evidence" value="ECO:0007669"/>
    <property type="project" value="TreeGrafter"/>
</dbReference>
<dbReference type="GO" id="GO:0005634">
    <property type="term" value="C:nucleus"/>
    <property type="evidence" value="ECO:0007669"/>
    <property type="project" value="TreeGrafter"/>
</dbReference>
<evidence type="ECO:0000256" key="3">
    <source>
        <dbReference type="SAM" id="MobiDB-lite"/>
    </source>
</evidence>
<gene>
    <name evidence="5" type="ORF">TELCIR_08330</name>
</gene>
<dbReference type="InterPro" id="IPR002068">
    <property type="entry name" value="A-crystallin/Hsp20_dom"/>
</dbReference>
<reference evidence="5 6" key="1">
    <citation type="submission" date="2015-09" db="EMBL/GenBank/DDBJ databases">
        <title>Draft genome of the parasitic nematode Teladorsagia circumcincta isolate WARC Sus (inbred).</title>
        <authorList>
            <person name="Mitreva M."/>
        </authorList>
    </citation>
    <scope>NUCLEOTIDE SEQUENCE [LARGE SCALE GENOMIC DNA]</scope>
    <source>
        <strain evidence="5 6">S</strain>
    </source>
</reference>
<dbReference type="InterPro" id="IPR008978">
    <property type="entry name" value="HSP20-like_chaperone"/>
</dbReference>
<dbReference type="AlphaFoldDB" id="A0A2G9UHW3"/>
<protein>
    <submittedName>
        <fullName evidence="5">Hsp20/alpha crystallin family protein</fullName>
    </submittedName>
</protein>
<proteinExistence type="inferred from homology"/>
<comment type="similarity">
    <text evidence="1 2">Belongs to the small heat shock protein (HSP20) family.</text>
</comment>
<dbReference type="Proteomes" id="UP000230423">
    <property type="component" value="Unassembled WGS sequence"/>
</dbReference>
<dbReference type="PANTHER" id="PTHR45640:SF32">
    <property type="entry name" value="STRESS-INDUCED PROTEIN 1"/>
    <property type="match status" value="1"/>
</dbReference>
<dbReference type="Gene3D" id="2.60.40.790">
    <property type="match status" value="1"/>
</dbReference>
<evidence type="ECO:0000259" key="4">
    <source>
        <dbReference type="PROSITE" id="PS01031"/>
    </source>
</evidence>
<feature type="region of interest" description="Disordered" evidence="3">
    <location>
        <begin position="120"/>
        <end position="151"/>
    </location>
</feature>
<dbReference type="SUPFAM" id="SSF49764">
    <property type="entry name" value="HSP20-like chaperones"/>
    <property type="match status" value="1"/>
</dbReference>
<dbReference type="PRINTS" id="PR00299">
    <property type="entry name" value="ACRYSTALLIN"/>
</dbReference>
<evidence type="ECO:0000313" key="6">
    <source>
        <dbReference type="Proteomes" id="UP000230423"/>
    </source>
</evidence>
<dbReference type="GO" id="GO:0005737">
    <property type="term" value="C:cytoplasm"/>
    <property type="evidence" value="ECO:0007669"/>
    <property type="project" value="TreeGrafter"/>
</dbReference>